<reference evidence="1 2" key="1">
    <citation type="journal article" date="2023" name="Hortic Res">
        <title>Pangenome of water caltrop reveals structural variations and asymmetric subgenome divergence after allopolyploidization.</title>
        <authorList>
            <person name="Zhang X."/>
            <person name="Chen Y."/>
            <person name="Wang L."/>
            <person name="Yuan Y."/>
            <person name="Fang M."/>
            <person name="Shi L."/>
            <person name="Lu R."/>
            <person name="Comes H.P."/>
            <person name="Ma Y."/>
            <person name="Chen Y."/>
            <person name="Huang G."/>
            <person name="Zhou Y."/>
            <person name="Zheng Z."/>
            <person name="Qiu Y."/>
        </authorList>
    </citation>
    <scope>NUCLEOTIDE SEQUENCE [LARGE SCALE GENOMIC DNA]</scope>
    <source>
        <strain evidence="1">F231</strain>
    </source>
</reference>
<dbReference type="Proteomes" id="UP001346149">
    <property type="component" value="Unassembled WGS sequence"/>
</dbReference>
<dbReference type="EMBL" id="JAXQNO010000017">
    <property type="protein sequence ID" value="KAK4779244.1"/>
    <property type="molecule type" value="Genomic_DNA"/>
</dbReference>
<comment type="caution">
    <text evidence="1">The sequence shown here is derived from an EMBL/GenBank/DDBJ whole genome shotgun (WGS) entry which is preliminary data.</text>
</comment>
<sequence>MAKSCKGLAMELVKCLSESDCVKVFTLPPAVSLLMLSFSSSEKLRCIRLSGSEAILQGVRGREEPLHTERVRWTEGDLLQLQERPGTSSVSSFARLRIFRSFLPRISIL</sequence>
<evidence type="ECO:0000313" key="1">
    <source>
        <dbReference type="EMBL" id="KAK4779244.1"/>
    </source>
</evidence>
<protein>
    <submittedName>
        <fullName evidence="1">Uncharacterized protein</fullName>
    </submittedName>
</protein>
<keyword evidence="2" id="KW-1185">Reference proteome</keyword>
<accession>A0AAN7L789</accession>
<gene>
    <name evidence="1" type="ORF">SAY86_006772</name>
</gene>
<organism evidence="1 2">
    <name type="scientific">Trapa natans</name>
    <name type="common">Water chestnut</name>
    <dbReference type="NCBI Taxonomy" id="22666"/>
    <lineage>
        <taxon>Eukaryota</taxon>
        <taxon>Viridiplantae</taxon>
        <taxon>Streptophyta</taxon>
        <taxon>Embryophyta</taxon>
        <taxon>Tracheophyta</taxon>
        <taxon>Spermatophyta</taxon>
        <taxon>Magnoliopsida</taxon>
        <taxon>eudicotyledons</taxon>
        <taxon>Gunneridae</taxon>
        <taxon>Pentapetalae</taxon>
        <taxon>rosids</taxon>
        <taxon>malvids</taxon>
        <taxon>Myrtales</taxon>
        <taxon>Lythraceae</taxon>
        <taxon>Trapa</taxon>
    </lineage>
</organism>
<proteinExistence type="predicted"/>
<name>A0AAN7L789_TRANT</name>
<evidence type="ECO:0000313" key="2">
    <source>
        <dbReference type="Proteomes" id="UP001346149"/>
    </source>
</evidence>
<dbReference type="AlphaFoldDB" id="A0AAN7L789"/>